<protein>
    <submittedName>
        <fullName evidence="1">Jg23825 protein</fullName>
    </submittedName>
</protein>
<organism evidence="1 2">
    <name type="scientific">Pararge aegeria aegeria</name>
    <dbReference type="NCBI Taxonomy" id="348720"/>
    <lineage>
        <taxon>Eukaryota</taxon>
        <taxon>Metazoa</taxon>
        <taxon>Ecdysozoa</taxon>
        <taxon>Arthropoda</taxon>
        <taxon>Hexapoda</taxon>
        <taxon>Insecta</taxon>
        <taxon>Pterygota</taxon>
        <taxon>Neoptera</taxon>
        <taxon>Endopterygota</taxon>
        <taxon>Lepidoptera</taxon>
        <taxon>Glossata</taxon>
        <taxon>Ditrysia</taxon>
        <taxon>Papilionoidea</taxon>
        <taxon>Nymphalidae</taxon>
        <taxon>Satyrinae</taxon>
        <taxon>Satyrini</taxon>
        <taxon>Parargina</taxon>
        <taxon>Pararge</taxon>
    </lineage>
</organism>
<evidence type="ECO:0000313" key="1">
    <source>
        <dbReference type="EMBL" id="CAH2267447.1"/>
    </source>
</evidence>
<name>A0A8S4SMZ7_9NEOP</name>
<sequence>MAQVQPAPECTGLNIVMHCNWALTMGLLRRLMVIQRAIARALLGVNLRDQIRSEEIRRRTSYDIEHDMMMMLVTGKLSFLNSV</sequence>
<comment type="caution">
    <text evidence="1">The sequence shown here is derived from an EMBL/GenBank/DDBJ whole genome shotgun (WGS) entry which is preliminary data.</text>
</comment>
<dbReference type="OrthoDB" id="7384832at2759"/>
<keyword evidence="2" id="KW-1185">Reference proteome</keyword>
<evidence type="ECO:0000313" key="2">
    <source>
        <dbReference type="Proteomes" id="UP000838756"/>
    </source>
</evidence>
<reference evidence="1" key="1">
    <citation type="submission" date="2022-03" db="EMBL/GenBank/DDBJ databases">
        <authorList>
            <person name="Lindestad O."/>
        </authorList>
    </citation>
    <scope>NUCLEOTIDE SEQUENCE</scope>
</reference>
<proteinExistence type="predicted"/>
<dbReference type="EMBL" id="CAKXAJ010026354">
    <property type="protein sequence ID" value="CAH2267447.1"/>
    <property type="molecule type" value="Genomic_DNA"/>
</dbReference>
<accession>A0A8S4SMZ7</accession>
<dbReference type="Proteomes" id="UP000838756">
    <property type="component" value="Unassembled WGS sequence"/>
</dbReference>
<gene>
    <name evidence="1" type="primary">jg23825</name>
    <name evidence="1" type="ORF">PAEG_LOCUS25996</name>
</gene>
<dbReference type="AlphaFoldDB" id="A0A8S4SMZ7"/>